<protein>
    <recommendedName>
        <fullName evidence="3">Lipoprotein</fullName>
    </recommendedName>
</protein>
<evidence type="ECO:0008006" key="3">
    <source>
        <dbReference type="Google" id="ProtNLM"/>
    </source>
</evidence>
<comment type="caution">
    <text evidence="1">The sequence shown here is derived from an EMBL/GenBank/DDBJ whole genome shotgun (WGS) entry which is preliminary data.</text>
</comment>
<keyword evidence="2" id="KW-1185">Reference proteome</keyword>
<reference evidence="1 2" key="1">
    <citation type="submission" date="2023-11" db="EMBL/GenBank/DDBJ databases">
        <title>Gilvimarinus fulvus sp. nov., isolated from the surface of Kelp.</title>
        <authorList>
            <person name="Sun Y.Y."/>
            <person name="Gong Y."/>
            <person name="Du Z.J."/>
        </authorList>
    </citation>
    <scope>NUCLEOTIDE SEQUENCE [LARGE SCALE GENOMIC DNA]</scope>
    <source>
        <strain evidence="1 2">SDUM040013</strain>
    </source>
</reference>
<proteinExistence type="predicted"/>
<organism evidence="1 2">
    <name type="scientific">Gilvimarinus gilvus</name>
    <dbReference type="NCBI Taxonomy" id="3058038"/>
    <lineage>
        <taxon>Bacteria</taxon>
        <taxon>Pseudomonadati</taxon>
        <taxon>Pseudomonadota</taxon>
        <taxon>Gammaproteobacteria</taxon>
        <taxon>Cellvibrionales</taxon>
        <taxon>Cellvibrionaceae</taxon>
        <taxon>Gilvimarinus</taxon>
    </lineage>
</organism>
<accession>A0ABU4RSH9</accession>
<sequence length="232" mass="25879">MSKYWLLGVLLAGCLVGCTTTEPKPTTAEAVVVEPELSAQEKRNRHIQQLLFAAERALARDRLLKPGYDNAYDRYASVLIMDPDNAEAVLGLQAIVLRYLDMARNAAQRSYFDDAQMYLNRASQIMPDDTAVQTLVAQQRESLAKPEPRPEAENAYILDRALLNSRSDEVKQQLAELAQSARANNHMVLIVAATDAQGRWLYQTMRKAVPGYLLRGDIQVGSPARIELLPPL</sequence>
<evidence type="ECO:0000313" key="2">
    <source>
        <dbReference type="Proteomes" id="UP001273505"/>
    </source>
</evidence>
<dbReference type="RefSeq" id="WP_302724458.1">
    <property type="nucleotide sequence ID" value="NZ_JAULRU010000797.1"/>
</dbReference>
<dbReference type="EMBL" id="JAXAFO010000001">
    <property type="protein sequence ID" value="MDX6847859.1"/>
    <property type="molecule type" value="Genomic_DNA"/>
</dbReference>
<evidence type="ECO:0000313" key="1">
    <source>
        <dbReference type="EMBL" id="MDX6847859.1"/>
    </source>
</evidence>
<gene>
    <name evidence="1" type="ORF">SCD92_00720</name>
</gene>
<dbReference type="Proteomes" id="UP001273505">
    <property type="component" value="Unassembled WGS sequence"/>
</dbReference>
<name>A0ABU4RSH9_9GAMM</name>